<dbReference type="EMBL" id="DXCO01000033">
    <property type="protein sequence ID" value="HIY78257.1"/>
    <property type="molecule type" value="Genomic_DNA"/>
</dbReference>
<keyword evidence="9" id="KW-0460">Magnesium</keyword>
<dbReference type="Gene3D" id="3.40.120.10">
    <property type="entry name" value="Alpha-D-Glucose-1,6-Bisphosphate, subunit A, domain 3"/>
    <property type="match status" value="3"/>
</dbReference>
<dbReference type="Gene3D" id="3.30.310.50">
    <property type="entry name" value="Alpha-D-phosphohexomutase, C-terminal domain"/>
    <property type="match status" value="1"/>
</dbReference>
<dbReference type="InterPro" id="IPR005845">
    <property type="entry name" value="A-D-PHexomutase_a/b/a-II"/>
</dbReference>
<dbReference type="GO" id="GO:0006166">
    <property type="term" value="P:purine ribonucleoside salvage"/>
    <property type="evidence" value="ECO:0007669"/>
    <property type="project" value="TreeGrafter"/>
</dbReference>
<reference evidence="18" key="2">
    <citation type="submission" date="2021-04" db="EMBL/GenBank/DDBJ databases">
        <authorList>
            <person name="Gilroy R."/>
        </authorList>
    </citation>
    <scope>NUCLEOTIDE SEQUENCE</scope>
    <source>
        <strain evidence="18">CHK199-9574</strain>
    </source>
</reference>
<keyword evidence="8" id="KW-0479">Metal-binding</keyword>
<dbReference type="Proteomes" id="UP000824135">
    <property type="component" value="Unassembled WGS sequence"/>
</dbReference>
<dbReference type="SUPFAM" id="SSF55957">
    <property type="entry name" value="Phosphoglucomutase, C-terminal domain"/>
    <property type="match status" value="1"/>
</dbReference>
<dbReference type="InterPro" id="IPR005844">
    <property type="entry name" value="A-D-PHexomutase_a/b/a-I"/>
</dbReference>
<dbReference type="InterPro" id="IPR036900">
    <property type="entry name" value="A-D-PHexomutase_C_sf"/>
</dbReference>
<dbReference type="GO" id="GO:0005975">
    <property type="term" value="P:carbohydrate metabolic process"/>
    <property type="evidence" value="ECO:0007669"/>
    <property type="project" value="InterPro"/>
</dbReference>
<evidence type="ECO:0000256" key="5">
    <source>
        <dbReference type="ARBA" id="ARBA00010231"/>
    </source>
</evidence>
<organism evidence="18 19">
    <name type="scientific">Candidatus Borkfalkia excrementavium</name>
    <dbReference type="NCBI Taxonomy" id="2838505"/>
    <lineage>
        <taxon>Bacteria</taxon>
        <taxon>Bacillati</taxon>
        <taxon>Bacillota</taxon>
        <taxon>Clostridia</taxon>
        <taxon>Christensenellales</taxon>
        <taxon>Christensenellaceae</taxon>
        <taxon>Candidatus Borkfalkia</taxon>
    </lineage>
</organism>
<feature type="domain" description="Alpha-D-phosphohexomutase alpha/beta/alpha" evidence="17">
    <location>
        <begin position="266"/>
        <end position="373"/>
    </location>
</feature>
<dbReference type="PRINTS" id="PR00509">
    <property type="entry name" value="PGMPMM"/>
</dbReference>
<evidence type="ECO:0000259" key="15">
    <source>
        <dbReference type="Pfam" id="PF02878"/>
    </source>
</evidence>
<evidence type="ECO:0000256" key="12">
    <source>
        <dbReference type="ARBA" id="ARBA00041398"/>
    </source>
</evidence>
<evidence type="ECO:0000256" key="4">
    <source>
        <dbReference type="ARBA" id="ARBA00005189"/>
    </source>
</evidence>
<reference evidence="18" key="1">
    <citation type="journal article" date="2021" name="PeerJ">
        <title>Extensive microbial diversity within the chicken gut microbiome revealed by metagenomics and culture.</title>
        <authorList>
            <person name="Gilroy R."/>
            <person name="Ravi A."/>
            <person name="Getino M."/>
            <person name="Pursley I."/>
            <person name="Horton D.L."/>
            <person name="Alikhan N.F."/>
            <person name="Baker D."/>
            <person name="Gharbi K."/>
            <person name="Hall N."/>
            <person name="Watson M."/>
            <person name="Adriaenssens E.M."/>
            <person name="Foster-Nyarko E."/>
            <person name="Jarju S."/>
            <person name="Secka A."/>
            <person name="Antonio M."/>
            <person name="Oren A."/>
            <person name="Chaudhuri R.R."/>
            <person name="La Ragione R."/>
            <person name="Hildebrand F."/>
            <person name="Pallen M.J."/>
        </authorList>
    </citation>
    <scope>NUCLEOTIDE SEQUENCE</scope>
    <source>
        <strain evidence="18">CHK199-9574</strain>
    </source>
</reference>
<comment type="caution">
    <text evidence="18">The sequence shown here is derived from an EMBL/GenBank/DDBJ whole genome shotgun (WGS) entry which is preliminary data.</text>
</comment>
<dbReference type="GO" id="GO:0008973">
    <property type="term" value="F:phosphopentomutase activity"/>
    <property type="evidence" value="ECO:0007669"/>
    <property type="project" value="TreeGrafter"/>
</dbReference>
<evidence type="ECO:0000256" key="11">
    <source>
        <dbReference type="ARBA" id="ARBA00039995"/>
    </source>
</evidence>
<evidence type="ECO:0000256" key="2">
    <source>
        <dbReference type="ARBA" id="ARBA00001946"/>
    </source>
</evidence>
<comment type="pathway">
    <text evidence="3">Glycolipid metabolism; diglucosyl-diacylglycerol biosynthesis.</text>
</comment>
<dbReference type="PANTHER" id="PTHR45745:SF1">
    <property type="entry name" value="PHOSPHOGLUCOMUTASE 2B-RELATED"/>
    <property type="match status" value="1"/>
</dbReference>
<comment type="similarity">
    <text evidence="5">Belongs to the phosphohexose mutase family.</text>
</comment>
<comment type="catalytic activity">
    <reaction evidence="1">
        <text>alpha-D-glucose 1-phosphate = alpha-D-glucose 6-phosphate</text>
        <dbReference type="Rhea" id="RHEA:23536"/>
        <dbReference type="ChEBI" id="CHEBI:58225"/>
        <dbReference type="ChEBI" id="CHEBI:58601"/>
        <dbReference type="EC" id="5.4.2.2"/>
    </reaction>
</comment>
<dbReference type="Pfam" id="PF02878">
    <property type="entry name" value="PGM_PMM_I"/>
    <property type="match status" value="1"/>
</dbReference>
<dbReference type="SUPFAM" id="SSF53738">
    <property type="entry name" value="Phosphoglucomutase, first 3 domains"/>
    <property type="match status" value="3"/>
</dbReference>
<comment type="cofactor">
    <cofactor evidence="2">
        <name>Mg(2+)</name>
        <dbReference type="ChEBI" id="CHEBI:18420"/>
    </cofactor>
</comment>
<evidence type="ECO:0000313" key="18">
    <source>
        <dbReference type="EMBL" id="HIY78257.1"/>
    </source>
</evidence>
<dbReference type="Pfam" id="PF02879">
    <property type="entry name" value="PGM_PMM_II"/>
    <property type="match status" value="1"/>
</dbReference>
<proteinExistence type="inferred from homology"/>
<evidence type="ECO:0000259" key="16">
    <source>
        <dbReference type="Pfam" id="PF02879"/>
    </source>
</evidence>
<dbReference type="InterPro" id="IPR005846">
    <property type="entry name" value="A-D-PHexomutase_a/b/a-III"/>
</dbReference>
<feature type="domain" description="Alpha-D-phosphohexomutase alpha/beta/alpha" evidence="16">
    <location>
        <begin position="162"/>
        <end position="262"/>
    </location>
</feature>
<dbReference type="InterPro" id="IPR005841">
    <property type="entry name" value="Alpha-D-phosphohexomutase_SF"/>
</dbReference>
<keyword evidence="10" id="KW-0413">Isomerase</keyword>
<evidence type="ECO:0000259" key="14">
    <source>
        <dbReference type="Pfam" id="PF00408"/>
    </source>
</evidence>
<dbReference type="PANTHER" id="PTHR45745">
    <property type="entry name" value="PHOSPHOMANNOMUTASE 45A"/>
    <property type="match status" value="1"/>
</dbReference>
<protein>
    <recommendedName>
        <fullName evidence="11">Phosphoglucomutase</fullName>
        <ecNumber evidence="6">5.4.2.2</ecNumber>
    </recommendedName>
    <alternativeName>
        <fullName evidence="13">Alpha-phosphoglucomutase</fullName>
    </alternativeName>
    <alternativeName>
        <fullName evidence="12">Glucose phosphomutase</fullName>
    </alternativeName>
</protein>
<name>A0A9D2CGL9_9FIRM</name>
<evidence type="ECO:0000256" key="10">
    <source>
        <dbReference type="ARBA" id="ARBA00023235"/>
    </source>
</evidence>
<dbReference type="InterPro" id="IPR016055">
    <property type="entry name" value="A-D-PHexomutase_a/b/a-I/II/III"/>
</dbReference>
<evidence type="ECO:0000256" key="3">
    <source>
        <dbReference type="ARBA" id="ARBA00005164"/>
    </source>
</evidence>
<dbReference type="Pfam" id="PF02880">
    <property type="entry name" value="PGM_PMM_III"/>
    <property type="match status" value="1"/>
</dbReference>
<dbReference type="EC" id="5.4.2.2" evidence="6"/>
<evidence type="ECO:0000313" key="19">
    <source>
        <dbReference type="Proteomes" id="UP000824135"/>
    </source>
</evidence>
<dbReference type="AlphaFoldDB" id="A0A9D2CGL9"/>
<sequence>MIEFGTGGFRGVIAEDFTQQNVRLIAEALARIAEEEKKADIPVAVGYDNRFMSDFAADWICEVLAAHGMTALRMRHPTPTPAVMYTVKELGLSYGAMVTASHNPYYFNGVKLFTEGGMDADAEFTGRMENMISRLENARIGTVAVDIAKRKGLVRDFDNTEDYLGFIKSFISPKIMDNRVKILYDNIYGVGAGCLEKLAKDYHIARFDVLRGGHDAFFGFSLPNPTNEAMLSLAGKVKEGGYDFAMATDSDADRLGILDENGCVVDSNDILGALYYYLHRYRGMKGGAVKNCATSLLIDKIAEKFGEKCYEVDVGFKNVSQKMAETDALIGGESSGGLTVRGYVRGKDSVFSASLFTEMVVMMKKPVSEIIREVHEFAGYSLSSSQSVIELRSLDPVKEYLAENTPELSEKVVEKRCFGRNYKYILDDGWALLRMSGTEPVLRVFAETKSAAVTESIIRELTGELKKFA</sequence>
<evidence type="ECO:0000256" key="6">
    <source>
        <dbReference type="ARBA" id="ARBA00012728"/>
    </source>
</evidence>
<accession>A0A9D2CGL9</accession>
<feature type="domain" description="Alpha-D-phosphohexomutase alpha/beta/alpha" evidence="15">
    <location>
        <begin position="2"/>
        <end position="137"/>
    </location>
</feature>
<evidence type="ECO:0000256" key="7">
    <source>
        <dbReference type="ARBA" id="ARBA00022553"/>
    </source>
</evidence>
<evidence type="ECO:0000259" key="17">
    <source>
        <dbReference type="Pfam" id="PF02880"/>
    </source>
</evidence>
<evidence type="ECO:0000256" key="1">
    <source>
        <dbReference type="ARBA" id="ARBA00000443"/>
    </source>
</evidence>
<gene>
    <name evidence="18" type="ORF">H9728_04365</name>
</gene>
<dbReference type="GO" id="GO:0004614">
    <property type="term" value="F:phosphoglucomutase activity"/>
    <property type="evidence" value="ECO:0007669"/>
    <property type="project" value="UniProtKB-EC"/>
</dbReference>
<dbReference type="InterPro" id="IPR005843">
    <property type="entry name" value="A-D-PHexomutase_C"/>
</dbReference>
<dbReference type="Pfam" id="PF00408">
    <property type="entry name" value="PGM_PMM_IV"/>
    <property type="match status" value="1"/>
</dbReference>
<evidence type="ECO:0000256" key="13">
    <source>
        <dbReference type="ARBA" id="ARBA00041467"/>
    </source>
</evidence>
<evidence type="ECO:0000256" key="8">
    <source>
        <dbReference type="ARBA" id="ARBA00022723"/>
    </source>
</evidence>
<keyword evidence="7" id="KW-0597">Phosphoprotein</keyword>
<comment type="pathway">
    <text evidence="4">Lipid metabolism.</text>
</comment>
<feature type="domain" description="Alpha-D-phosphohexomutase C-terminal" evidence="14">
    <location>
        <begin position="422"/>
        <end position="460"/>
    </location>
</feature>
<dbReference type="GO" id="GO:0046872">
    <property type="term" value="F:metal ion binding"/>
    <property type="evidence" value="ECO:0007669"/>
    <property type="project" value="UniProtKB-KW"/>
</dbReference>
<evidence type="ECO:0000256" key="9">
    <source>
        <dbReference type="ARBA" id="ARBA00022842"/>
    </source>
</evidence>